<keyword evidence="1" id="KW-0732">Signal</keyword>
<feature type="signal peptide" evidence="1">
    <location>
        <begin position="1"/>
        <end position="21"/>
    </location>
</feature>
<dbReference type="SUPFAM" id="SSF47565">
    <property type="entry name" value="Insect pheromone/odorant-binding proteins"/>
    <property type="match status" value="1"/>
</dbReference>
<gene>
    <name evidence="2" type="ORF">PPYR_15243</name>
</gene>
<comment type="caution">
    <text evidence="2">The sequence shown here is derived from an EMBL/GenBank/DDBJ whole genome shotgun (WGS) entry which is preliminary data.</text>
</comment>
<dbReference type="AlphaFoldDB" id="A0A5N3ZZB7"/>
<evidence type="ECO:0000313" key="3">
    <source>
        <dbReference type="Proteomes" id="UP000327044"/>
    </source>
</evidence>
<feature type="chain" id="PRO_5024334445" evidence="1">
    <location>
        <begin position="22"/>
        <end position="151"/>
    </location>
</feature>
<dbReference type="Gene3D" id="1.10.238.20">
    <property type="entry name" value="Pheromone/general odorant binding protein domain"/>
    <property type="match status" value="1"/>
</dbReference>
<dbReference type="Proteomes" id="UP000327044">
    <property type="component" value="Unassembled WGS sequence"/>
</dbReference>
<organism evidence="2 3">
    <name type="scientific">Photinus pyralis</name>
    <name type="common">Common eastern firefly</name>
    <name type="synonym">Lampyris pyralis</name>
    <dbReference type="NCBI Taxonomy" id="7054"/>
    <lineage>
        <taxon>Eukaryota</taxon>
        <taxon>Metazoa</taxon>
        <taxon>Ecdysozoa</taxon>
        <taxon>Arthropoda</taxon>
        <taxon>Hexapoda</taxon>
        <taxon>Insecta</taxon>
        <taxon>Pterygota</taxon>
        <taxon>Neoptera</taxon>
        <taxon>Endopterygota</taxon>
        <taxon>Coleoptera</taxon>
        <taxon>Polyphaga</taxon>
        <taxon>Elateriformia</taxon>
        <taxon>Elateroidea</taxon>
        <taxon>Lampyridae</taxon>
        <taxon>Lampyrinae</taxon>
        <taxon>Photinus</taxon>
    </lineage>
</organism>
<proteinExistence type="predicted"/>
<dbReference type="InterPro" id="IPR036728">
    <property type="entry name" value="PBP_GOBP_sf"/>
</dbReference>
<dbReference type="GO" id="GO:0005549">
    <property type="term" value="F:odorant binding"/>
    <property type="evidence" value="ECO:0007669"/>
    <property type="project" value="InterPro"/>
</dbReference>
<name>A0A5N3ZZB7_PHOPY</name>
<accession>A0A5N3ZZB7</accession>
<evidence type="ECO:0000256" key="1">
    <source>
        <dbReference type="SAM" id="SignalP"/>
    </source>
</evidence>
<sequence length="151" mass="17484">MWKTTMKLQAVILFLASTVYAARGSDIKDSADEICMSKLNISEKTFYSWFTEEYFVKNLNDPVIRTYMVCWMFEKGMTDKDGKVNDLKLVDWVRDEVFAFYKVPQPSREDKEKTAKKIVPECIEKVGVREKTNGKEVDLGDCLVRKTKASL</sequence>
<keyword evidence="3" id="KW-1185">Reference proteome</keyword>
<protein>
    <submittedName>
        <fullName evidence="2">Uncharacterized protein</fullName>
    </submittedName>
</protein>
<dbReference type="InParanoid" id="A0A5N3ZZB7"/>
<reference evidence="2 3" key="1">
    <citation type="journal article" date="2018" name="Elife">
        <title>Firefly genomes illuminate parallel origins of bioluminescence in beetles.</title>
        <authorList>
            <person name="Fallon T.R."/>
            <person name="Lower S.E."/>
            <person name="Chang C.H."/>
            <person name="Bessho-Uehara M."/>
            <person name="Martin G.J."/>
            <person name="Bewick A.J."/>
            <person name="Behringer M."/>
            <person name="Debat H.J."/>
            <person name="Wong I."/>
            <person name="Day J.C."/>
            <person name="Suvorov A."/>
            <person name="Silva C.J."/>
            <person name="Stanger-Hall K.F."/>
            <person name="Hall D.W."/>
            <person name="Schmitz R.J."/>
            <person name="Nelson D.R."/>
            <person name="Lewis S.M."/>
            <person name="Shigenobu S."/>
            <person name="Bybee S.M."/>
            <person name="Larracuente A.M."/>
            <person name="Oba Y."/>
            <person name="Weng J.K."/>
        </authorList>
    </citation>
    <scope>NUCLEOTIDE SEQUENCE [LARGE SCALE GENOMIC DNA]</scope>
    <source>
        <strain evidence="2">1611_PpyrPB1</strain>
        <tissue evidence="2">Whole body</tissue>
    </source>
</reference>
<evidence type="ECO:0000313" key="2">
    <source>
        <dbReference type="EMBL" id="KAB0790389.1"/>
    </source>
</evidence>
<dbReference type="EMBL" id="VVIM01001385">
    <property type="protein sequence ID" value="KAB0790389.1"/>
    <property type="molecule type" value="Genomic_DNA"/>
</dbReference>